<reference evidence="2 3" key="1">
    <citation type="submission" date="2016-05" db="EMBL/GenBank/DDBJ databases">
        <title>Genomic Taxonomy of the Vibrionaceae.</title>
        <authorList>
            <person name="Gomez-Gil B."/>
            <person name="Enciso-Ibarra J."/>
        </authorList>
    </citation>
    <scope>NUCLEOTIDE SEQUENCE [LARGE SCALE GENOMIC DNA]</scope>
    <source>
        <strain evidence="2 3">CAIM 1920</strain>
    </source>
</reference>
<name>A0A1C3EIA2_9GAMM</name>
<protein>
    <recommendedName>
        <fullName evidence="1">AB hydrolase-1 domain-containing protein</fullName>
    </recommendedName>
</protein>
<dbReference type="Pfam" id="PF12697">
    <property type="entry name" value="Abhydrolase_6"/>
    <property type="match status" value="1"/>
</dbReference>
<dbReference type="InterPro" id="IPR000073">
    <property type="entry name" value="AB_hydrolase_1"/>
</dbReference>
<feature type="domain" description="AB hydrolase-1" evidence="1">
    <location>
        <begin position="33"/>
        <end position="265"/>
    </location>
</feature>
<evidence type="ECO:0000259" key="1">
    <source>
        <dbReference type="Pfam" id="PF12697"/>
    </source>
</evidence>
<organism evidence="2 3">
    <name type="scientific">Veronia pacifica</name>
    <dbReference type="NCBI Taxonomy" id="1080227"/>
    <lineage>
        <taxon>Bacteria</taxon>
        <taxon>Pseudomonadati</taxon>
        <taxon>Pseudomonadota</taxon>
        <taxon>Gammaproteobacteria</taxon>
        <taxon>Vibrionales</taxon>
        <taxon>Vibrionaceae</taxon>
        <taxon>Veronia</taxon>
    </lineage>
</organism>
<gene>
    <name evidence="2" type="ORF">A8L45_12525</name>
</gene>
<evidence type="ECO:0000313" key="2">
    <source>
        <dbReference type="EMBL" id="ODA32953.1"/>
    </source>
</evidence>
<proteinExistence type="predicted"/>
<dbReference type="Proteomes" id="UP000094936">
    <property type="component" value="Unassembled WGS sequence"/>
</dbReference>
<dbReference type="GO" id="GO:0016020">
    <property type="term" value="C:membrane"/>
    <property type="evidence" value="ECO:0007669"/>
    <property type="project" value="TreeGrafter"/>
</dbReference>
<dbReference type="AlphaFoldDB" id="A0A1C3EIA2"/>
<keyword evidence="3" id="KW-1185">Reference proteome</keyword>
<dbReference type="SUPFAM" id="SSF53474">
    <property type="entry name" value="alpha/beta-Hydrolases"/>
    <property type="match status" value="1"/>
</dbReference>
<evidence type="ECO:0000313" key="3">
    <source>
        <dbReference type="Proteomes" id="UP000094936"/>
    </source>
</evidence>
<dbReference type="STRING" id="1080227.A8L45_12525"/>
<accession>A0A1C3EIA2</accession>
<dbReference type="EMBL" id="LYBM01000021">
    <property type="protein sequence ID" value="ODA32953.1"/>
    <property type="molecule type" value="Genomic_DNA"/>
</dbReference>
<dbReference type="InterPro" id="IPR050266">
    <property type="entry name" value="AB_hydrolase_sf"/>
</dbReference>
<comment type="caution">
    <text evidence="2">The sequence shown here is derived from an EMBL/GenBank/DDBJ whole genome shotgun (WGS) entry which is preliminary data.</text>
</comment>
<sequence>MAVINSSQKMPTYQDDDGAISIKTFGSDKNRSVVFIHGWPDDDGLWDKYIDAMSHRWYCVVVRLPNFGSSLDTRRGHSVIQLADMLHNTLDSIGLTESEFDLVIHDWGAVIGYCYERKYRGVRKIVALDIGPTFEKSIKNIVLITSYQTPLVFSWWIGKVLPIAGNWLARLTAFGCGIRGNIKRVTWDMSYLYYFYLRDNTLSLFNKKYALASGVPDCPVCFMYGSESPIAFFTNEWIENIEKSGGVSKAIPGDHWFLHSHFDEVLPLIETFLTTEKPDNVLKFAL</sequence>
<dbReference type="PANTHER" id="PTHR43798:SF33">
    <property type="entry name" value="HYDROLASE, PUTATIVE (AFU_ORTHOLOGUE AFUA_2G14860)-RELATED"/>
    <property type="match status" value="1"/>
</dbReference>
<dbReference type="Gene3D" id="3.40.50.1820">
    <property type="entry name" value="alpha/beta hydrolase"/>
    <property type="match status" value="1"/>
</dbReference>
<dbReference type="PANTHER" id="PTHR43798">
    <property type="entry name" value="MONOACYLGLYCEROL LIPASE"/>
    <property type="match status" value="1"/>
</dbReference>
<dbReference type="InterPro" id="IPR029058">
    <property type="entry name" value="AB_hydrolase_fold"/>
</dbReference>